<dbReference type="HOGENOM" id="CLU_1605938_0_0_1"/>
<sequence>MPVGRATKEGKACSSVLWSGVQWWAALADHAQRNPAFEALWSKIAPSDAAPLAITPPSRFVISIPAFFATEYDDEDDEDEDEDYEKVRVERMASFLRQLLEIPSDEVPRLRRSCRTQHGKLWTVLRAFSGSLILLRFTPSEDQQRSVELAIQCSDVADLSAVSIYH</sequence>
<evidence type="ECO:0000313" key="1">
    <source>
        <dbReference type="EMBL" id="EEY65761.1"/>
    </source>
</evidence>
<dbReference type="OrthoDB" id="124272at2759"/>
<dbReference type="eggNOG" id="ENOG502RG1F">
    <property type="taxonomic scope" value="Eukaryota"/>
</dbReference>
<dbReference type="AlphaFoldDB" id="D0MZU8"/>
<gene>
    <name evidence="1" type="ORF">PITG_03285</name>
</gene>
<name>D0MZU8_PHYIT</name>
<evidence type="ECO:0000313" key="2">
    <source>
        <dbReference type="Proteomes" id="UP000006643"/>
    </source>
</evidence>
<protein>
    <submittedName>
        <fullName evidence="1">Uncharacterized protein</fullName>
    </submittedName>
</protein>
<dbReference type="VEuPathDB" id="FungiDB:PITG_03285"/>
<proteinExistence type="predicted"/>
<accession>D0MZU8</accession>
<organism evidence="1 2">
    <name type="scientific">Phytophthora infestans (strain T30-4)</name>
    <name type="common">Potato late blight agent</name>
    <dbReference type="NCBI Taxonomy" id="403677"/>
    <lineage>
        <taxon>Eukaryota</taxon>
        <taxon>Sar</taxon>
        <taxon>Stramenopiles</taxon>
        <taxon>Oomycota</taxon>
        <taxon>Peronosporomycetes</taxon>
        <taxon>Peronosporales</taxon>
        <taxon>Peronosporaceae</taxon>
        <taxon>Phytophthora</taxon>
    </lineage>
</organism>
<dbReference type="GeneID" id="9464684"/>
<dbReference type="KEGG" id="pif:PITG_03285"/>
<dbReference type="InParanoid" id="D0MZU8"/>
<reference evidence="2" key="1">
    <citation type="journal article" date="2009" name="Nature">
        <title>Genome sequence and analysis of the Irish potato famine pathogen Phytophthora infestans.</title>
        <authorList>
            <consortium name="The Broad Institute Genome Sequencing Platform"/>
            <person name="Haas B.J."/>
            <person name="Kamoun S."/>
            <person name="Zody M.C."/>
            <person name="Jiang R.H."/>
            <person name="Handsaker R.E."/>
            <person name="Cano L.M."/>
            <person name="Grabherr M."/>
            <person name="Kodira C.D."/>
            <person name="Raffaele S."/>
            <person name="Torto-Alalibo T."/>
            <person name="Bozkurt T.O."/>
            <person name="Ah-Fong A.M."/>
            <person name="Alvarado L."/>
            <person name="Anderson V.L."/>
            <person name="Armstrong M.R."/>
            <person name="Avrova A."/>
            <person name="Baxter L."/>
            <person name="Beynon J."/>
            <person name="Boevink P.C."/>
            <person name="Bollmann S.R."/>
            <person name="Bos J.I."/>
            <person name="Bulone V."/>
            <person name="Cai G."/>
            <person name="Cakir C."/>
            <person name="Carrington J.C."/>
            <person name="Chawner M."/>
            <person name="Conti L."/>
            <person name="Costanzo S."/>
            <person name="Ewan R."/>
            <person name="Fahlgren N."/>
            <person name="Fischbach M.A."/>
            <person name="Fugelstad J."/>
            <person name="Gilroy E.M."/>
            <person name="Gnerre S."/>
            <person name="Green P.J."/>
            <person name="Grenville-Briggs L.J."/>
            <person name="Griffith J."/>
            <person name="Grunwald N.J."/>
            <person name="Horn K."/>
            <person name="Horner N.R."/>
            <person name="Hu C.H."/>
            <person name="Huitema E."/>
            <person name="Jeong D.H."/>
            <person name="Jones A.M."/>
            <person name="Jones J.D."/>
            <person name="Jones R.W."/>
            <person name="Karlsson E.K."/>
            <person name="Kunjeti S.G."/>
            <person name="Lamour K."/>
            <person name="Liu Z."/>
            <person name="Ma L."/>
            <person name="Maclean D."/>
            <person name="Chibucos M.C."/>
            <person name="McDonald H."/>
            <person name="McWalters J."/>
            <person name="Meijer H.J."/>
            <person name="Morgan W."/>
            <person name="Morris P.F."/>
            <person name="Munro C.A."/>
            <person name="O'Neill K."/>
            <person name="Ospina-Giraldo M."/>
            <person name="Pinzon A."/>
            <person name="Pritchard L."/>
            <person name="Ramsahoye B."/>
            <person name="Ren Q."/>
            <person name="Restrepo S."/>
            <person name="Roy S."/>
            <person name="Sadanandom A."/>
            <person name="Savidor A."/>
            <person name="Schornack S."/>
            <person name="Schwartz D.C."/>
            <person name="Schumann U.D."/>
            <person name="Schwessinger B."/>
            <person name="Seyer L."/>
            <person name="Sharpe T."/>
            <person name="Silvar C."/>
            <person name="Song J."/>
            <person name="Studholme D.J."/>
            <person name="Sykes S."/>
            <person name="Thines M."/>
            <person name="van de Vondervoort P.J."/>
            <person name="Phuntumart V."/>
            <person name="Wawra S."/>
            <person name="Weide R."/>
            <person name="Win J."/>
            <person name="Young C."/>
            <person name="Zhou S."/>
            <person name="Fry W."/>
            <person name="Meyers B.C."/>
            <person name="van West P."/>
            <person name="Ristaino J."/>
            <person name="Govers F."/>
            <person name="Birch P.R."/>
            <person name="Whisson S.C."/>
            <person name="Judelson H.S."/>
            <person name="Nusbaum C."/>
        </authorList>
    </citation>
    <scope>NUCLEOTIDE SEQUENCE [LARGE SCALE GENOMIC DNA]</scope>
    <source>
        <strain evidence="2">T30-4</strain>
    </source>
</reference>
<dbReference type="RefSeq" id="XP_002906360.1">
    <property type="nucleotide sequence ID" value="XM_002906314.1"/>
</dbReference>
<keyword evidence="2" id="KW-1185">Reference proteome</keyword>
<dbReference type="EMBL" id="DS028121">
    <property type="protein sequence ID" value="EEY65761.1"/>
    <property type="molecule type" value="Genomic_DNA"/>
</dbReference>
<dbReference type="Proteomes" id="UP000006643">
    <property type="component" value="Unassembled WGS sequence"/>
</dbReference>
<dbReference type="OMA" id="PAFEALW"/>